<dbReference type="NCBIfam" id="TIGR01494">
    <property type="entry name" value="ATPase_P-type"/>
    <property type="match status" value="1"/>
</dbReference>
<evidence type="ECO:0000256" key="4">
    <source>
        <dbReference type="ARBA" id="ARBA00022723"/>
    </source>
</evidence>
<dbReference type="InterPro" id="IPR023214">
    <property type="entry name" value="HAD_sf"/>
</dbReference>
<dbReference type="GO" id="GO:0012505">
    <property type="term" value="C:endomembrane system"/>
    <property type="evidence" value="ECO:0007669"/>
    <property type="project" value="UniProtKB-SubCell"/>
</dbReference>
<dbReference type="PANTHER" id="PTHR43520">
    <property type="entry name" value="ATP7, ISOFORM B"/>
    <property type="match status" value="1"/>
</dbReference>
<dbReference type="CDD" id="cd00371">
    <property type="entry name" value="HMA"/>
    <property type="match status" value="1"/>
</dbReference>
<feature type="transmembrane region" description="Helical" evidence="10">
    <location>
        <begin position="112"/>
        <end position="130"/>
    </location>
</feature>
<dbReference type="InterPro" id="IPR008250">
    <property type="entry name" value="ATPase_P-typ_transduc_dom_A_sf"/>
</dbReference>
<dbReference type="RefSeq" id="WP_160634006.1">
    <property type="nucleotide sequence ID" value="NZ_WWNE01000012.1"/>
</dbReference>
<feature type="transmembrane region" description="Helical" evidence="10">
    <location>
        <begin position="173"/>
        <end position="194"/>
    </location>
</feature>
<dbReference type="SUPFAM" id="SSF81665">
    <property type="entry name" value="Calcium ATPase, transmembrane domain M"/>
    <property type="match status" value="1"/>
</dbReference>
<evidence type="ECO:0000256" key="5">
    <source>
        <dbReference type="ARBA" id="ARBA00022741"/>
    </source>
</evidence>
<dbReference type="FunFam" id="2.70.150.10:FF:000002">
    <property type="entry name" value="Copper-transporting ATPase 1, putative"/>
    <property type="match status" value="1"/>
</dbReference>
<dbReference type="AlphaFoldDB" id="A0A6N9NPL1"/>
<keyword evidence="8 10" id="KW-1133">Transmembrane helix</keyword>
<feature type="domain" description="HMA" evidence="11">
    <location>
        <begin position="5"/>
        <end position="69"/>
    </location>
</feature>
<dbReference type="NCBIfam" id="TIGR01525">
    <property type="entry name" value="ATPase-IB_hvy"/>
    <property type="match status" value="1"/>
</dbReference>
<evidence type="ECO:0000256" key="6">
    <source>
        <dbReference type="ARBA" id="ARBA00022840"/>
    </source>
</evidence>
<sequence>MEKSEKNLLLVEGMTCSNCALGVTKRLEKRGLKDVDVNFATGEVRFSNSPDITIDVIESDIKSLGYGIKSDGQTSSHSRQLSIEQKFYISLLFSIPLFLHMFVSWAPLHNPMVQLLLCLPVFALGFYHFGKSGWGSLKSGVPNMDVLIFIGATAAFGYSLSGMILHWGEPEVANFLFFETASTIITLVFLGNLIEHRSVKQTTSSIQELTALQVEKANKVCLKNGEETIEEIEAKDIKVGDTLLVRNGDKIPTDGKIKEGSAKIDEAMISGEAESVKKNPGDEVIGGTIVLDGSIKMQALKVGHQTVLSQIIELVKTAQSQKPSIQKLGDKVAGIFVPIVVGISVLTFVVWYFVIGVDFRIAILNAIAVLVISCPCAMGLATPTAVMVGISRAARNGILIKGGQSLEIFAKAKHIVFDKTGTITTGDFSINKIQLYDDRYSEEKVQSIILSLEMYSAHPIAKSILKQLKGKVKMTPLMGIREEKALGMFGQDSEGNQIALGSYKLLKEETVNSHSLYLIENEIIVAGIDLEDEIREHTVETIANFEEAKISTYILSGDKEEKVRAMAEKCGIENYESEQLPEQKLAKIDALNQDGFTVMVGDGINDAPALAKASIGVSLSSATQVAINSAEIVLLNKSSLKSAWDAYNISQHTYLTIKQNLFWAFAYNVVAIPIAAMGFLNPMVAALSMAFSDVIVIGNSIRLRYKNIDK</sequence>
<dbReference type="InterPro" id="IPR036412">
    <property type="entry name" value="HAD-like_sf"/>
</dbReference>
<dbReference type="Proteomes" id="UP000470771">
    <property type="component" value="Unassembled WGS sequence"/>
</dbReference>
<name>A0A6N9NPL1_9FLAO</name>
<evidence type="ECO:0000259" key="11">
    <source>
        <dbReference type="PROSITE" id="PS50846"/>
    </source>
</evidence>
<dbReference type="Gene3D" id="2.70.150.10">
    <property type="entry name" value="Calcium-transporting ATPase, cytoplasmic transduction domain A"/>
    <property type="match status" value="1"/>
</dbReference>
<dbReference type="NCBIfam" id="TIGR01511">
    <property type="entry name" value="ATPase-IB1_Cu"/>
    <property type="match status" value="1"/>
</dbReference>
<accession>A0A6N9NPL1</accession>
<dbReference type="InterPro" id="IPR001757">
    <property type="entry name" value="P_typ_ATPase"/>
</dbReference>
<feature type="transmembrane region" description="Helical" evidence="10">
    <location>
        <begin position="332"/>
        <end position="355"/>
    </location>
</feature>
<feature type="transmembrane region" description="Helical" evidence="10">
    <location>
        <begin position="661"/>
        <end position="680"/>
    </location>
</feature>
<keyword evidence="13" id="KW-1185">Reference proteome</keyword>
<evidence type="ECO:0000256" key="3">
    <source>
        <dbReference type="ARBA" id="ARBA00022692"/>
    </source>
</evidence>
<dbReference type="Pfam" id="PF00702">
    <property type="entry name" value="Hydrolase"/>
    <property type="match status" value="1"/>
</dbReference>
<dbReference type="Gene3D" id="1.20.1110.10">
    <property type="entry name" value="Calcium-transporting ATPase, transmembrane domain"/>
    <property type="match status" value="1"/>
</dbReference>
<dbReference type="SUPFAM" id="SSF55008">
    <property type="entry name" value="HMA, heavy metal-associated domain"/>
    <property type="match status" value="1"/>
</dbReference>
<dbReference type="SUPFAM" id="SSF81653">
    <property type="entry name" value="Calcium ATPase, transduction domain A"/>
    <property type="match status" value="1"/>
</dbReference>
<comment type="subcellular location">
    <subcellularLocation>
        <location evidence="10">Cell membrane</location>
    </subcellularLocation>
    <subcellularLocation>
        <location evidence="1">Endomembrane system</location>
        <topology evidence="1">Multi-pass membrane protein</topology>
    </subcellularLocation>
</comment>
<dbReference type="InterPro" id="IPR027256">
    <property type="entry name" value="P-typ_ATPase_IB"/>
</dbReference>
<dbReference type="InterPro" id="IPR023298">
    <property type="entry name" value="ATPase_P-typ_TM_dom_sf"/>
</dbReference>
<dbReference type="PANTHER" id="PTHR43520:SF8">
    <property type="entry name" value="P-TYPE CU(+) TRANSPORTER"/>
    <property type="match status" value="1"/>
</dbReference>
<evidence type="ECO:0000313" key="13">
    <source>
        <dbReference type="Proteomes" id="UP000470771"/>
    </source>
</evidence>
<feature type="transmembrane region" description="Helical" evidence="10">
    <location>
        <begin position="361"/>
        <end position="390"/>
    </location>
</feature>
<dbReference type="GO" id="GO:0055070">
    <property type="term" value="P:copper ion homeostasis"/>
    <property type="evidence" value="ECO:0007669"/>
    <property type="project" value="TreeGrafter"/>
</dbReference>
<dbReference type="PRINTS" id="PR00943">
    <property type="entry name" value="CUATPASE"/>
</dbReference>
<comment type="similarity">
    <text evidence="2 10">Belongs to the cation transport ATPase (P-type) (TC 3.A.3) family. Type IB subfamily.</text>
</comment>
<dbReference type="GO" id="GO:0016887">
    <property type="term" value="F:ATP hydrolysis activity"/>
    <property type="evidence" value="ECO:0007669"/>
    <property type="project" value="InterPro"/>
</dbReference>
<dbReference type="InterPro" id="IPR023299">
    <property type="entry name" value="ATPase_P-typ_cyto_dom_N"/>
</dbReference>
<dbReference type="GO" id="GO:0005524">
    <property type="term" value="F:ATP binding"/>
    <property type="evidence" value="ECO:0007669"/>
    <property type="project" value="UniProtKB-UniRule"/>
</dbReference>
<dbReference type="GO" id="GO:0043682">
    <property type="term" value="F:P-type divalent copper transporter activity"/>
    <property type="evidence" value="ECO:0007669"/>
    <property type="project" value="TreeGrafter"/>
</dbReference>
<dbReference type="Gene3D" id="3.30.70.100">
    <property type="match status" value="1"/>
</dbReference>
<organism evidence="12 13">
    <name type="scientific">Acidiluteibacter ferrifornacis</name>
    <dbReference type="NCBI Taxonomy" id="2692424"/>
    <lineage>
        <taxon>Bacteria</taxon>
        <taxon>Pseudomonadati</taxon>
        <taxon>Bacteroidota</taxon>
        <taxon>Flavobacteriia</taxon>
        <taxon>Flavobacteriales</taxon>
        <taxon>Cryomorphaceae</taxon>
        <taxon>Acidiluteibacter</taxon>
    </lineage>
</organism>
<dbReference type="PROSITE" id="PS01047">
    <property type="entry name" value="HMA_1"/>
    <property type="match status" value="1"/>
</dbReference>
<dbReference type="Pfam" id="PF00122">
    <property type="entry name" value="E1-E2_ATPase"/>
    <property type="match status" value="1"/>
</dbReference>
<evidence type="ECO:0000256" key="1">
    <source>
        <dbReference type="ARBA" id="ARBA00004127"/>
    </source>
</evidence>
<gene>
    <name evidence="12" type="ORF">GQN54_13085</name>
</gene>
<comment type="caution">
    <text evidence="12">The sequence shown here is derived from an EMBL/GenBank/DDBJ whole genome shotgun (WGS) entry which is preliminary data.</text>
</comment>
<evidence type="ECO:0000256" key="8">
    <source>
        <dbReference type="ARBA" id="ARBA00022989"/>
    </source>
</evidence>
<evidence type="ECO:0000313" key="12">
    <source>
        <dbReference type="EMBL" id="NBG67057.1"/>
    </source>
</evidence>
<dbReference type="Gene3D" id="3.40.50.1000">
    <property type="entry name" value="HAD superfamily/HAD-like"/>
    <property type="match status" value="1"/>
</dbReference>
<dbReference type="GO" id="GO:0005886">
    <property type="term" value="C:plasma membrane"/>
    <property type="evidence" value="ECO:0007669"/>
    <property type="project" value="UniProtKB-SubCell"/>
</dbReference>
<dbReference type="InterPro" id="IPR036163">
    <property type="entry name" value="HMA_dom_sf"/>
</dbReference>
<evidence type="ECO:0000256" key="10">
    <source>
        <dbReference type="RuleBase" id="RU362081"/>
    </source>
</evidence>
<keyword evidence="3 10" id="KW-0812">Transmembrane</keyword>
<dbReference type="PROSITE" id="PS50846">
    <property type="entry name" value="HMA_2"/>
    <property type="match status" value="1"/>
</dbReference>
<feature type="transmembrane region" description="Helical" evidence="10">
    <location>
        <begin position="87"/>
        <end position="106"/>
    </location>
</feature>
<evidence type="ECO:0000256" key="7">
    <source>
        <dbReference type="ARBA" id="ARBA00022967"/>
    </source>
</evidence>
<proteinExistence type="inferred from homology"/>
<dbReference type="PROSITE" id="PS00154">
    <property type="entry name" value="ATPASE_E1_E2"/>
    <property type="match status" value="1"/>
</dbReference>
<dbReference type="GO" id="GO:0005507">
    <property type="term" value="F:copper ion binding"/>
    <property type="evidence" value="ECO:0007669"/>
    <property type="project" value="TreeGrafter"/>
</dbReference>
<feature type="transmembrane region" description="Helical" evidence="10">
    <location>
        <begin position="686"/>
        <end position="705"/>
    </location>
</feature>
<dbReference type="Gene3D" id="3.40.1110.10">
    <property type="entry name" value="Calcium-transporting ATPase, cytoplasmic domain N"/>
    <property type="match status" value="1"/>
</dbReference>
<evidence type="ECO:0000256" key="9">
    <source>
        <dbReference type="ARBA" id="ARBA00023136"/>
    </source>
</evidence>
<dbReference type="SUPFAM" id="SSF56784">
    <property type="entry name" value="HAD-like"/>
    <property type="match status" value="1"/>
</dbReference>
<keyword evidence="5 10" id="KW-0547">Nucleotide-binding</keyword>
<protein>
    <submittedName>
        <fullName evidence="12">Heavy metal translocating P-type ATPase</fullName>
    </submittedName>
</protein>
<dbReference type="EMBL" id="WWNE01000012">
    <property type="protein sequence ID" value="NBG67057.1"/>
    <property type="molecule type" value="Genomic_DNA"/>
</dbReference>
<reference evidence="12 13" key="1">
    <citation type="submission" date="2019-12" db="EMBL/GenBank/DDBJ databases">
        <authorList>
            <person name="Zhao J."/>
        </authorList>
    </citation>
    <scope>NUCLEOTIDE SEQUENCE [LARGE SCALE GENOMIC DNA]</scope>
    <source>
        <strain evidence="12 13">S-15</strain>
    </source>
</reference>
<dbReference type="InterPro" id="IPR017969">
    <property type="entry name" value="Heavy-metal-associated_CS"/>
</dbReference>
<keyword evidence="4 10" id="KW-0479">Metal-binding</keyword>
<dbReference type="InterPro" id="IPR018303">
    <property type="entry name" value="ATPase_P-typ_P_site"/>
</dbReference>
<keyword evidence="9 10" id="KW-0472">Membrane</keyword>
<keyword evidence="10" id="KW-1003">Cell membrane</keyword>
<evidence type="ECO:0000256" key="2">
    <source>
        <dbReference type="ARBA" id="ARBA00006024"/>
    </source>
</evidence>
<dbReference type="InterPro" id="IPR059000">
    <property type="entry name" value="ATPase_P-type_domA"/>
</dbReference>
<dbReference type="InterPro" id="IPR006121">
    <property type="entry name" value="HMA_dom"/>
</dbReference>
<dbReference type="Pfam" id="PF00403">
    <property type="entry name" value="HMA"/>
    <property type="match status" value="1"/>
</dbReference>
<dbReference type="PRINTS" id="PR00119">
    <property type="entry name" value="CATATPASE"/>
</dbReference>
<feature type="transmembrane region" description="Helical" evidence="10">
    <location>
        <begin position="146"/>
        <end position="167"/>
    </location>
</feature>
<keyword evidence="6 10" id="KW-0067">ATP-binding</keyword>
<keyword evidence="7" id="KW-1278">Translocase</keyword>